<dbReference type="Proteomes" id="UP000027586">
    <property type="component" value="Unassembled WGS sequence"/>
</dbReference>
<protein>
    <submittedName>
        <fullName evidence="2">Uncharacterized protein</fullName>
    </submittedName>
</protein>
<feature type="compositionally biased region" description="Basic and acidic residues" evidence="1">
    <location>
        <begin position="83"/>
        <end position="95"/>
    </location>
</feature>
<keyword evidence="3" id="KW-1185">Reference proteome</keyword>
<evidence type="ECO:0000313" key="2">
    <source>
        <dbReference type="EMBL" id="CDH60764.1"/>
    </source>
</evidence>
<name>A0A068SEQ6_9FUNG</name>
<evidence type="ECO:0000313" key="3">
    <source>
        <dbReference type="Proteomes" id="UP000027586"/>
    </source>
</evidence>
<feature type="compositionally biased region" description="Basic and acidic residues" evidence="1">
    <location>
        <begin position="105"/>
        <end position="114"/>
    </location>
</feature>
<accession>A0A068SEQ6</accession>
<comment type="caution">
    <text evidence="2">The sequence shown here is derived from an EMBL/GenBank/DDBJ whole genome shotgun (WGS) entry which is preliminary data.</text>
</comment>
<dbReference type="VEuPathDB" id="FungiDB:LCOR_11543.1"/>
<dbReference type="EMBL" id="CBTN010000106">
    <property type="protein sequence ID" value="CDH60764.1"/>
    <property type="molecule type" value="Genomic_DNA"/>
</dbReference>
<organism evidence="2 3">
    <name type="scientific">Lichtheimia corymbifera JMRC:FSU:9682</name>
    <dbReference type="NCBI Taxonomy" id="1263082"/>
    <lineage>
        <taxon>Eukaryota</taxon>
        <taxon>Fungi</taxon>
        <taxon>Fungi incertae sedis</taxon>
        <taxon>Mucoromycota</taxon>
        <taxon>Mucoromycotina</taxon>
        <taxon>Mucoromycetes</taxon>
        <taxon>Mucorales</taxon>
        <taxon>Lichtheimiaceae</taxon>
        <taxon>Lichtheimia</taxon>
    </lineage>
</organism>
<reference evidence="2" key="1">
    <citation type="submission" date="2013-08" db="EMBL/GenBank/DDBJ databases">
        <title>Gene expansion shapes genome architecture in the human pathogen Lichtheimia corymbifera: an evolutionary genomics analysis in the ancient terrestrial Mucorales (Mucoromycotina).</title>
        <authorList>
            <person name="Schwartze V.U."/>
            <person name="Winter S."/>
            <person name="Shelest E."/>
            <person name="Marcet-Houben M."/>
            <person name="Horn F."/>
            <person name="Wehner S."/>
            <person name="Hoffmann K."/>
            <person name="Riege K."/>
            <person name="Sammeth M."/>
            <person name="Nowrousian M."/>
            <person name="Valiante V."/>
            <person name="Linde J."/>
            <person name="Jacobsen I.D."/>
            <person name="Marz M."/>
            <person name="Brakhage A.A."/>
            <person name="Gabaldon T."/>
            <person name="Bocker S."/>
            <person name="Voigt K."/>
        </authorList>
    </citation>
    <scope>NUCLEOTIDE SEQUENCE [LARGE SCALE GENOMIC DNA]</scope>
    <source>
        <strain evidence="2">FSU 9682</strain>
    </source>
</reference>
<proteinExistence type="predicted"/>
<feature type="region of interest" description="Disordered" evidence="1">
    <location>
        <begin position="83"/>
        <end position="130"/>
    </location>
</feature>
<dbReference type="AlphaFoldDB" id="A0A068SEQ6"/>
<evidence type="ECO:0000256" key="1">
    <source>
        <dbReference type="SAM" id="MobiDB-lite"/>
    </source>
</evidence>
<gene>
    <name evidence="2" type="ORF">LCOR_11543.1</name>
</gene>
<sequence length="192" mass="21006">MTPSCLDDKYVEIGNGTDPVYLKRNTVCVVVLAKGSGYATMPIKAERKLETCNDDDPCSQLGNSTSKKKRELLHLVAKTTPYRKDSTIDKKKREPLAVPNGIHPESGHPTDPETSRGMSSQDVQPHVESERNQHAGLIHLRILQSLILCTKGPGPTTLCLSHNQAMMPSNPCLDDPFLVCPLSKMITACAKT</sequence>